<reference evidence="8 9" key="1">
    <citation type="submission" date="2017-05" db="EMBL/GenBank/DDBJ databases">
        <title>Polynucleobacter sp. MWH-K35W1 isolated from the permanently anoxic monimolimnion of a meromictic lake.</title>
        <authorList>
            <person name="Hahn M.W."/>
        </authorList>
    </citation>
    <scope>NUCLEOTIDE SEQUENCE [LARGE SCALE GENOMIC DNA]</scope>
    <source>
        <strain evidence="8 9">MWH-K35W1</strain>
    </source>
</reference>
<evidence type="ECO:0000256" key="4">
    <source>
        <dbReference type="ARBA" id="ARBA00022679"/>
    </source>
</evidence>
<dbReference type="PROSITE" id="PS01296">
    <property type="entry name" value="RSMI"/>
    <property type="match status" value="1"/>
</dbReference>
<dbReference type="InterPro" id="IPR008189">
    <property type="entry name" value="rRNA_ssu_MeTfrase_I"/>
</dbReference>
<dbReference type="InterPro" id="IPR000878">
    <property type="entry name" value="4pyrrol_Mease"/>
</dbReference>
<keyword evidence="4 6" id="KW-0808">Transferase</keyword>
<keyword evidence="3 6" id="KW-0489">Methyltransferase</keyword>
<comment type="subcellular location">
    <subcellularLocation>
        <location evidence="6">Cytoplasm</location>
    </subcellularLocation>
</comment>
<evidence type="ECO:0000259" key="7">
    <source>
        <dbReference type="Pfam" id="PF00590"/>
    </source>
</evidence>
<dbReference type="InterPro" id="IPR018063">
    <property type="entry name" value="SAM_MeTrfase_RsmI_CS"/>
</dbReference>
<dbReference type="CDD" id="cd11648">
    <property type="entry name" value="RsmI"/>
    <property type="match status" value="1"/>
</dbReference>
<dbReference type="InterPro" id="IPR014776">
    <property type="entry name" value="4pyrrole_Mease_sub2"/>
</dbReference>
<organism evidence="8 9">
    <name type="scientific">Polynucleobacter aenigmaticus</name>
    <dbReference type="NCBI Taxonomy" id="1743164"/>
    <lineage>
        <taxon>Bacteria</taxon>
        <taxon>Pseudomonadati</taxon>
        <taxon>Pseudomonadota</taxon>
        <taxon>Betaproteobacteria</taxon>
        <taxon>Burkholderiales</taxon>
        <taxon>Burkholderiaceae</taxon>
        <taxon>Polynucleobacter</taxon>
    </lineage>
</organism>
<comment type="function">
    <text evidence="6">Catalyzes the 2'-O-methylation of the ribose of cytidine 1402 (C1402) in 16S rRNA.</text>
</comment>
<dbReference type="AlphaFoldDB" id="A0A254Q171"/>
<dbReference type="PANTHER" id="PTHR46111">
    <property type="entry name" value="RIBOSOMAL RNA SMALL SUBUNIT METHYLTRANSFERASE I"/>
    <property type="match status" value="1"/>
</dbReference>
<name>A0A254Q171_9BURK</name>
<dbReference type="Proteomes" id="UP000198104">
    <property type="component" value="Unassembled WGS sequence"/>
</dbReference>
<keyword evidence="9" id="KW-1185">Reference proteome</keyword>
<dbReference type="Pfam" id="PF00590">
    <property type="entry name" value="TP_methylase"/>
    <property type="match status" value="1"/>
</dbReference>
<dbReference type="Gene3D" id="3.30.950.10">
    <property type="entry name" value="Methyltransferase, Cobalt-precorrin-4 Transmethylase, Domain 2"/>
    <property type="match status" value="1"/>
</dbReference>
<dbReference type="GO" id="GO:0070677">
    <property type="term" value="F:rRNA (cytosine-2'-O-)-methyltransferase activity"/>
    <property type="evidence" value="ECO:0007669"/>
    <property type="project" value="UniProtKB-UniRule"/>
</dbReference>
<dbReference type="Gene3D" id="3.40.1010.10">
    <property type="entry name" value="Cobalt-precorrin-4 Transmethylase, Domain 1"/>
    <property type="match status" value="1"/>
</dbReference>
<feature type="domain" description="Tetrapyrrole methylase" evidence="7">
    <location>
        <begin position="19"/>
        <end position="222"/>
    </location>
</feature>
<proteinExistence type="inferred from homology"/>
<dbReference type="EMBL" id="NGUO01000002">
    <property type="protein sequence ID" value="OWS72559.1"/>
    <property type="molecule type" value="Genomic_DNA"/>
</dbReference>
<dbReference type="RefSeq" id="WP_088526659.1">
    <property type="nucleotide sequence ID" value="NZ_NGUO01000002.1"/>
</dbReference>
<dbReference type="HAMAP" id="MF_01877">
    <property type="entry name" value="16SrRNA_methyltr_I"/>
    <property type="match status" value="1"/>
</dbReference>
<evidence type="ECO:0000256" key="6">
    <source>
        <dbReference type="HAMAP-Rule" id="MF_01877"/>
    </source>
</evidence>
<sequence length="301" mass="32699">MELSSLDFLKQQDLPAGALYMVATPIGNMGDITLRALHVLNSVDGIACEDTRHSAPLLKHFGIHKKCVALHEHNEIAGAQTVIQHLSQNQRWAYISDAGTPGVSDPGARLVNAVQKAGFRIIPIPGASAVPSAISASGSVMLPSEGRFQFLGFWPNKAKERDALMQDIRSNSKASIFFESPHQIRETLTSLSKDLEPERQVLIGRELTKKFEQLVALNAADIPQWLEQAESLRGEFIILIAGRQASADEAPEHSALLLWANALSPYLGSKEIAAVLAQTLGLSKKVAYQVALDAKAQIKEQ</sequence>
<evidence type="ECO:0000256" key="1">
    <source>
        <dbReference type="ARBA" id="ARBA00022490"/>
    </source>
</evidence>
<dbReference type="GO" id="GO:0005737">
    <property type="term" value="C:cytoplasm"/>
    <property type="evidence" value="ECO:0007669"/>
    <property type="project" value="UniProtKB-SubCell"/>
</dbReference>
<dbReference type="PANTHER" id="PTHR46111:SF1">
    <property type="entry name" value="RIBOSOMAL RNA SMALL SUBUNIT METHYLTRANSFERASE I"/>
    <property type="match status" value="1"/>
</dbReference>
<comment type="caution">
    <text evidence="8">The sequence shown here is derived from an EMBL/GenBank/DDBJ whole genome shotgun (WGS) entry which is preliminary data.</text>
</comment>
<dbReference type="InterPro" id="IPR014777">
    <property type="entry name" value="4pyrrole_Mease_sub1"/>
</dbReference>
<dbReference type="FunFam" id="3.40.1010.10:FF:000007">
    <property type="entry name" value="Ribosomal RNA small subunit methyltransferase I"/>
    <property type="match status" value="1"/>
</dbReference>
<evidence type="ECO:0000313" key="9">
    <source>
        <dbReference type="Proteomes" id="UP000198104"/>
    </source>
</evidence>
<dbReference type="OrthoDB" id="9809084at2"/>
<keyword evidence="2 6" id="KW-0698">rRNA processing</keyword>
<comment type="similarity">
    <text evidence="6">Belongs to the methyltransferase superfamily. RsmI family.</text>
</comment>
<evidence type="ECO:0000256" key="5">
    <source>
        <dbReference type="ARBA" id="ARBA00022691"/>
    </source>
</evidence>
<dbReference type="EC" id="2.1.1.198" evidence="6"/>
<keyword evidence="5 6" id="KW-0949">S-adenosyl-L-methionine</keyword>
<evidence type="ECO:0000256" key="3">
    <source>
        <dbReference type="ARBA" id="ARBA00022603"/>
    </source>
</evidence>
<accession>A0A254Q171</accession>
<dbReference type="InterPro" id="IPR035996">
    <property type="entry name" value="4pyrrol_Methylase_sf"/>
</dbReference>
<gene>
    <name evidence="6" type="primary">rsmI</name>
    <name evidence="8" type="ORF">CBI30_02005</name>
</gene>
<keyword evidence="1 6" id="KW-0963">Cytoplasm</keyword>
<comment type="catalytic activity">
    <reaction evidence="6">
        <text>cytidine(1402) in 16S rRNA + S-adenosyl-L-methionine = 2'-O-methylcytidine(1402) in 16S rRNA + S-adenosyl-L-homocysteine + H(+)</text>
        <dbReference type="Rhea" id="RHEA:42924"/>
        <dbReference type="Rhea" id="RHEA-COMP:10285"/>
        <dbReference type="Rhea" id="RHEA-COMP:10286"/>
        <dbReference type="ChEBI" id="CHEBI:15378"/>
        <dbReference type="ChEBI" id="CHEBI:57856"/>
        <dbReference type="ChEBI" id="CHEBI:59789"/>
        <dbReference type="ChEBI" id="CHEBI:74495"/>
        <dbReference type="ChEBI" id="CHEBI:82748"/>
        <dbReference type="EC" id="2.1.1.198"/>
    </reaction>
</comment>
<dbReference type="PIRSF" id="PIRSF005917">
    <property type="entry name" value="MTase_YraL"/>
    <property type="match status" value="1"/>
</dbReference>
<evidence type="ECO:0000256" key="2">
    <source>
        <dbReference type="ARBA" id="ARBA00022552"/>
    </source>
</evidence>
<dbReference type="SUPFAM" id="SSF53790">
    <property type="entry name" value="Tetrapyrrole methylase"/>
    <property type="match status" value="1"/>
</dbReference>
<evidence type="ECO:0000313" key="8">
    <source>
        <dbReference type="EMBL" id="OWS72559.1"/>
    </source>
</evidence>
<dbReference type="NCBIfam" id="TIGR00096">
    <property type="entry name" value="16S rRNA (cytidine(1402)-2'-O)-methyltransferase"/>
    <property type="match status" value="1"/>
</dbReference>
<protein>
    <recommendedName>
        <fullName evidence="6">Ribosomal RNA small subunit methyltransferase I</fullName>
        <ecNumber evidence="6">2.1.1.198</ecNumber>
    </recommendedName>
    <alternativeName>
        <fullName evidence="6">16S rRNA 2'-O-ribose C1402 methyltransferase</fullName>
    </alternativeName>
    <alternativeName>
        <fullName evidence="6">rRNA (cytidine-2'-O-)-methyltransferase RsmI</fullName>
    </alternativeName>
</protein>